<evidence type="ECO:0000313" key="6">
    <source>
        <dbReference type="EMBL" id="MBD2173157.1"/>
    </source>
</evidence>
<dbReference type="PANTHER" id="PTHR23303">
    <property type="entry name" value="CARBOXYPEPTIDASE REGULATORY REGION-CONTAINING"/>
    <property type="match status" value="1"/>
</dbReference>
<dbReference type="Proteomes" id="UP000638897">
    <property type="component" value="Unassembled WGS sequence"/>
</dbReference>
<feature type="domain" description="SD-repeat containing protein B" evidence="5">
    <location>
        <begin position="1007"/>
        <end position="1128"/>
    </location>
</feature>
<protein>
    <submittedName>
        <fullName evidence="6">Carboxypeptidase regulatory-like domain-containing protein</fullName>
    </submittedName>
</protein>
<keyword evidence="2" id="KW-0964">Secreted</keyword>
<sequence length="1999" mass="207906">MSLTDDLLQALKLTLPDNNVNIVVAYPGSGGDGPSYVDLTISNGNFLNGLYDTYCIDANQTIVPGQSYQAQVYSSYNDPLPTGIIDKPENLDEINWLINQKFVGKQSSGGLGAYTSGDIQVAIWTLLENTVPSNILGTVGAYNQNRANQIVEAAFQNGGGFVPGISQDGIPQDIGIIVVPVNQTGTNIAQSTINILKTAALGDFVWEDLNANGVQDANEAGVEGVTVTLTGGGKDGVIGTADDTNVTTTTDANGSYLFPLLLPGVEYKVTFSNLPTGFVFTQSNQGNDTTDSDADPLTGQAQIIELNPNEFNRTIDAGIYRKASLGDFVFKDANNNGIQDAGEVGVGQVTVELINPTNGDVIATTTTNSSGGYQFSGLTPGNYQVRFTAPTGYIFSTANQGSNDELDSDANPSTGLTQTLTLTSGEFNGTLDAGLVPLASLGNFVFEDKNANGIQDAGETGIGNATVNLLDAAENIIATATTDDNGLYSFTNLRPGDYKVQFVQPNGFNGVSPQNVGGNDAIDSDGLVSDIVNLSPGENDTTVDAGFYKTASLGDFVFKDANNNGIQDAGEVGVGQVTVELINPTNGDVIATTTTNSSGGYQFSGLTPGNYQVRFTAPTGYIFSTANQGSNDELDSDANPSTGLTQTLTLASGEFNGTLDAGLVPLASLGNFVFEDKNANGIQDAGETGIGDATVKLLDTSGNVIATTTTDGNGLYSFTNLQPGDYKVQFIQPSGFDGISPKNVGGNDAIDSDGLISDVVNLSPGENDTTVDAGFYQTASLGDFVFNDVNNNGIQDAGEIGVGGVTVELINPANGDVIATTTTDANGGYGFSGLTPGEYQVKFTAPAGYNFSLANQGNNDALDSDANVSTGITQTLTLASGEFNGTLDAGLVPLASLGNFVFEDKNANGIQDAGETGIGDATVKLLDTSGNVIATTTTDGNGLYSFTNLRPGDYKVQFVQPNGFNGVSPQNVGGNDAIDSDGLISDVVNLSPGENDTTVDAGFYKTASLGDFVFNDVNNNGIQDAGEVGVAGVSVTLTGGGADGIINGIGDTTVTTTTNAGGNYNFAELTPGQQYQVGFSGLPAGFQFTQANVGANDVVDSDANPSTGKTQVVTLVSGENNLTLDAGIYQNAGDLSITKTDGLTNVTPGQQITYTIVARNNGLITATNALVSDIIPSNLTNVTWTSVASGGATDNQASGTGNINDHVTLTGGSSITYTVTGTVVSNAASTGSSTRFDFDGNSPLDGTDGNTRTFTQNGITVTARAFSRVDGTNGAWSAAYLGSYTGGLGVTDSSEGNGGNNTHVVDNVGGRDNYVLFQFSEAVVLDKAYLQYVLKDSDISVWIGNFNNPLTNLSDSTLNSFGFYEANVTTSSSDRWADVNAGNYVGNTIVIAALDTDTSPEDNFKLRYLDVLKAIPASLVNTATITAPNGFTDTNPNNNSATDTNTIVAPSGDLSITKTDGLTNVTPGQQITYTIVARNNGLITATNALVSDIIPSNLTNVTWTSVASGGATDNQASGTGNINDHVTLTGGSSITYTVTGTVVSNAASTGSSTRFDFDGNSPLDGTDGNTRTFTQNGITVTARAFSRVDGTNGAWSAAYLGSYTGGLGVTDSSEGNGGNNTHVVDNVGGRDNYVLFQFSEAVVLDKAYLQYVLKDSDISVWIGNFNNPLTNLSDSTLNSFGFYEANVTNSSSDRWADVNAGNYVGNTIVIAALDTDTSPEDNFKIRYLDVLKATPVSLVNTATITAPNGFTDTNPSNNSATDTNTVIAAPGVRTPDFWANTEWQKFWDGNQGNEPTQKTLTSDLLFAPYTNSAQSGKVLDPVTGQYHVGLLIGDFNRNGITDAGEDTLFYTLNQARQIVNSSAHPNADKRYDLGRSLVASWLNYVAGNPIDTANATDKDARYYIKEGINWLQALTPDENGDKKGDGAIHQMTGSSVTSPGFNDTWWSYGISSASSLPNAYKSNTNVSYGIDAGTTINSNLEHYNNGLGLADHVFSGGNA</sequence>
<evidence type="ECO:0000259" key="4">
    <source>
        <dbReference type="Pfam" id="PF01345"/>
    </source>
</evidence>
<gene>
    <name evidence="6" type="ORF">H6F81_18270</name>
</gene>
<keyword evidence="3" id="KW-0732">Signal</keyword>
<feature type="domain" description="SD-repeat containing protein B" evidence="5">
    <location>
        <begin position="323"/>
        <end position="435"/>
    </location>
</feature>
<dbReference type="Gene3D" id="2.60.40.10">
    <property type="entry name" value="Immunoglobulins"/>
    <property type="match status" value="8"/>
</dbReference>
<feature type="domain" description="SD-repeat containing protein B" evidence="5">
    <location>
        <begin position="667"/>
        <end position="775"/>
    </location>
</feature>
<dbReference type="InterPro" id="IPR033764">
    <property type="entry name" value="Sdr_B"/>
</dbReference>
<evidence type="ECO:0000256" key="2">
    <source>
        <dbReference type="ARBA" id="ARBA00022525"/>
    </source>
</evidence>
<dbReference type="InterPro" id="IPR001434">
    <property type="entry name" value="OmcB-like_DUF11"/>
</dbReference>
<evidence type="ECO:0000256" key="1">
    <source>
        <dbReference type="ARBA" id="ARBA00004613"/>
    </source>
</evidence>
<keyword evidence="7" id="KW-1185">Reference proteome</keyword>
<comment type="subcellular location">
    <subcellularLocation>
        <location evidence="1">Secreted</location>
    </subcellularLocation>
</comment>
<dbReference type="Pfam" id="PF01345">
    <property type="entry name" value="DUF11"/>
    <property type="match status" value="2"/>
</dbReference>
<feature type="domain" description="SD-repeat containing protein B" evidence="5">
    <location>
        <begin position="439"/>
        <end position="547"/>
    </location>
</feature>
<dbReference type="EMBL" id="JACJQC010000015">
    <property type="protein sequence ID" value="MBD2173157.1"/>
    <property type="molecule type" value="Genomic_DNA"/>
</dbReference>
<evidence type="ECO:0000313" key="7">
    <source>
        <dbReference type="Proteomes" id="UP000638897"/>
    </source>
</evidence>
<feature type="domain" description="SD-repeat containing protein B" evidence="5">
    <location>
        <begin position="779"/>
        <end position="891"/>
    </location>
</feature>
<reference evidence="6 7" key="1">
    <citation type="journal article" date="2020" name="ISME J.">
        <title>Comparative genomics reveals insights into cyanobacterial evolution and habitat adaptation.</title>
        <authorList>
            <person name="Chen M.Y."/>
            <person name="Teng W.K."/>
            <person name="Zhao L."/>
            <person name="Hu C.X."/>
            <person name="Zhou Y.K."/>
            <person name="Han B.P."/>
            <person name="Song L.R."/>
            <person name="Shu W.S."/>
        </authorList>
    </citation>
    <scope>NUCLEOTIDE SEQUENCE [LARGE SCALE GENOMIC DNA]</scope>
    <source>
        <strain evidence="6 7">FACHB-318</strain>
    </source>
</reference>
<dbReference type="Pfam" id="PF17210">
    <property type="entry name" value="SdrD_B"/>
    <property type="match status" value="8"/>
</dbReference>
<dbReference type="RefSeq" id="WP_010995865.1">
    <property type="nucleotide sequence ID" value="NZ_JACJQC010000015.1"/>
</dbReference>
<dbReference type="InterPro" id="IPR013783">
    <property type="entry name" value="Ig-like_fold"/>
</dbReference>
<name>A0ABR7ZKF2_ANACY</name>
<feature type="domain" description="DUF11" evidence="4">
    <location>
        <begin position="1453"/>
        <end position="1556"/>
    </location>
</feature>
<accession>A0ABR7ZKF2</accession>
<evidence type="ECO:0000256" key="3">
    <source>
        <dbReference type="ARBA" id="ARBA00022729"/>
    </source>
</evidence>
<dbReference type="InterPro" id="IPR051417">
    <property type="entry name" value="SDr/BOS_complex"/>
</dbReference>
<evidence type="ECO:0000259" key="5">
    <source>
        <dbReference type="Pfam" id="PF17210"/>
    </source>
</evidence>
<dbReference type="SUPFAM" id="SSF117074">
    <property type="entry name" value="Hypothetical protein PA1324"/>
    <property type="match status" value="8"/>
</dbReference>
<comment type="caution">
    <text evidence="6">The sequence shown here is derived from an EMBL/GenBank/DDBJ whole genome shotgun (WGS) entry which is preliminary data.</text>
</comment>
<dbReference type="PANTHER" id="PTHR23303:SF15">
    <property type="entry name" value="COLOSSIN-A"/>
    <property type="match status" value="1"/>
</dbReference>
<dbReference type="InterPro" id="IPR047589">
    <property type="entry name" value="DUF11_rpt"/>
</dbReference>
<feature type="domain" description="SD-repeat containing protein B" evidence="5">
    <location>
        <begin position="895"/>
        <end position="1003"/>
    </location>
</feature>
<dbReference type="NCBIfam" id="TIGR01451">
    <property type="entry name" value="B_ant_repeat"/>
    <property type="match status" value="2"/>
</dbReference>
<feature type="domain" description="SD-repeat containing protein B" evidence="5">
    <location>
        <begin position="551"/>
        <end position="663"/>
    </location>
</feature>
<feature type="domain" description="DUF11" evidence="4">
    <location>
        <begin position="1134"/>
        <end position="1237"/>
    </location>
</feature>
<feature type="domain" description="SD-repeat containing protein B" evidence="5">
    <location>
        <begin position="200"/>
        <end position="319"/>
    </location>
</feature>
<organism evidence="6 7">
    <name type="scientific">Anabaena cylindrica FACHB-318</name>
    <dbReference type="NCBI Taxonomy" id="2692880"/>
    <lineage>
        <taxon>Bacteria</taxon>
        <taxon>Bacillati</taxon>
        <taxon>Cyanobacteriota</taxon>
        <taxon>Cyanophyceae</taxon>
        <taxon>Nostocales</taxon>
        <taxon>Nostocaceae</taxon>
        <taxon>Anabaena</taxon>
    </lineage>
</organism>
<proteinExistence type="predicted"/>